<gene>
    <name evidence="1" type="ORF">H5410_020898</name>
</gene>
<reference evidence="1 2" key="1">
    <citation type="submission" date="2020-09" db="EMBL/GenBank/DDBJ databases">
        <title>De no assembly of potato wild relative species, Solanum commersonii.</title>
        <authorList>
            <person name="Cho K."/>
        </authorList>
    </citation>
    <scope>NUCLEOTIDE SEQUENCE [LARGE SCALE GENOMIC DNA]</scope>
    <source>
        <strain evidence="1">LZ3.2</strain>
        <tissue evidence="1">Leaf</tissue>
    </source>
</reference>
<dbReference type="EMBL" id="JACXVP010000004">
    <property type="protein sequence ID" value="KAG5609617.1"/>
    <property type="molecule type" value="Genomic_DNA"/>
</dbReference>
<name>A0A9J5Z9R7_SOLCO</name>
<organism evidence="1 2">
    <name type="scientific">Solanum commersonii</name>
    <name type="common">Commerson's wild potato</name>
    <name type="synonym">Commerson's nightshade</name>
    <dbReference type="NCBI Taxonomy" id="4109"/>
    <lineage>
        <taxon>Eukaryota</taxon>
        <taxon>Viridiplantae</taxon>
        <taxon>Streptophyta</taxon>
        <taxon>Embryophyta</taxon>
        <taxon>Tracheophyta</taxon>
        <taxon>Spermatophyta</taxon>
        <taxon>Magnoliopsida</taxon>
        <taxon>eudicotyledons</taxon>
        <taxon>Gunneridae</taxon>
        <taxon>Pentapetalae</taxon>
        <taxon>asterids</taxon>
        <taxon>lamiids</taxon>
        <taxon>Solanales</taxon>
        <taxon>Solanaceae</taxon>
        <taxon>Solanoideae</taxon>
        <taxon>Solaneae</taxon>
        <taxon>Solanum</taxon>
    </lineage>
</organism>
<evidence type="ECO:0000313" key="1">
    <source>
        <dbReference type="EMBL" id="KAG5609617.1"/>
    </source>
</evidence>
<proteinExistence type="predicted"/>
<keyword evidence="2" id="KW-1185">Reference proteome</keyword>
<protein>
    <submittedName>
        <fullName evidence="1">Uncharacterized protein</fullName>
    </submittedName>
</protein>
<dbReference type="AlphaFoldDB" id="A0A9J5Z9R7"/>
<dbReference type="OrthoDB" id="1300568at2759"/>
<comment type="caution">
    <text evidence="1">The sequence shown here is derived from an EMBL/GenBank/DDBJ whole genome shotgun (WGS) entry which is preliminary data.</text>
</comment>
<evidence type="ECO:0000313" key="2">
    <source>
        <dbReference type="Proteomes" id="UP000824120"/>
    </source>
</evidence>
<dbReference type="PANTHER" id="PTHR47723">
    <property type="entry name" value="OS05G0353850 PROTEIN"/>
    <property type="match status" value="1"/>
</dbReference>
<dbReference type="InterPro" id="IPR053151">
    <property type="entry name" value="RNase_H-like"/>
</dbReference>
<sequence>MQHKNEAHKLMNQALPIVICWNLWKNRCAVKYGAKQSNMRIVNYEIKVLWERPCNGVYKLNTDRSALNNPDKIGGGGILRDHQGKLVYVFVVPLGIGTNYQCKHSYREASFSVDYLSKLSHTSDITQHFYTYNQLAAAVKGSYILEQLGMKNFKRKKLKRIKKPP</sequence>
<dbReference type="PANTHER" id="PTHR47723:SF7">
    <property type="entry name" value="RNASE H FAMILY PROTEIN"/>
    <property type="match status" value="1"/>
</dbReference>
<accession>A0A9J5Z9R7</accession>
<dbReference type="Proteomes" id="UP000824120">
    <property type="component" value="Chromosome 4"/>
</dbReference>